<evidence type="ECO:0000259" key="1">
    <source>
        <dbReference type="Pfam" id="PF13439"/>
    </source>
</evidence>
<keyword evidence="2" id="KW-0808">Transferase</keyword>
<dbReference type="InterPro" id="IPR050194">
    <property type="entry name" value="Glycosyltransferase_grp1"/>
</dbReference>
<protein>
    <submittedName>
        <fullName evidence="2">Glycosyltransferase involved in cell wall bisynthesis</fullName>
    </submittedName>
</protein>
<dbReference type="eggNOG" id="COG0438">
    <property type="taxonomic scope" value="Bacteria"/>
</dbReference>
<dbReference type="Gene3D" id="3.40.50.2000">
    <property type="entry name" value="Glycogen Phosphorylase B"/>
    <property type="match status" value="2"/>
</dbReference>
<keyword evidence="3" id="KW-1185">Reference proteome</keyword>
<dbReference type="RefSeq" id="WP_010526030.1">
    <property type="nucleotide sequence ID" value="NZ_AFSL01000001.1"/>
</dbReference>
<dbReference type="EMBL" id="FONA01000036">
    <property type="protein sequence ID" value="SFF08772.1"/>
    <property type="molecule type" value="Genomic_DNA"/>
</dbReference>
<dbReference type="InParanoid" id="A0A1I2FTL6"/>
<accession>A0A1I2FTL6</accession>
<sequence length="394" mass="45949">MRTKISLLTDGIYPYKMGGMQKHSYYLAKYLAREGVKVDVYHAISEEEKLTKEAEGFTPEELNNLRFLPVRFPNTKRYPGHYIRENYIYSKRVYQQFIQQPLPDFVYIQGFSGWYLLKRNKSKKIIKTGINFHGLEMFQKAPNQKVKLEHYLLRPWTKWNLQHSDIIFSLGNKLTKIQQKIRQTPSKIIEIPIGITEDWLFTNPEFNQNTLRKFVYIGRYERRKGIEELTTVLNNLLNGPTTNFEFHFIGPIPEKKQIKGMTNLIYHGEVRNENKIKAILREADVLVCPSWSEGMPTVILEAMASGCAIIATDVGAVSEQVDSSNGIIIPPGNKPALKNALLEMLNINENLLQRMKYNSIFRIKEKFLWEKVAKDTIKEIKHIMKDNNQQIKLH</sequence>
<dbReference type="OrthoDB" id="9790710at2"/>
<dbReference type="CDD" id="cd03801">
    <property type="entry name" value="GT4_PimA-like"/>
    <property type="match status" value="1"/>
</dbReference>
<dbReference type="Pfam" id="PF13692">
    <property type="entry name" value="Glyco_trans_1_4"/>
    <property type="match status" value="1"/>
</dbReference>
<proteinExistence type="predicted"/>
<gene>
    <name evidence="2" type="ORF">SAMN05444380_1366</name>
</gene>
<dbReference type="PANTHER" id="PTHR45947:SF3">
    <property type="entry name" value="SULFOQUINOVOSYL TRANSFERASE SQD2"/>
    <property type="match status" value="1"/>
</dbReference>
<evidence type="ECO:0000313" key="3">
    <source>
        <dbReference type="Proteomes" id="UP000181976"/>
    </source>
</evidence>
<dbReference type="Pfam" id="PF13439">
    <property type="entry name" value="Glyco_transf_4"/>
    <property type="match status" value="1"/>
</dbReference>
<dbReference type="AlphaFoldDB" id="A0A1I2FTL6"/>
<organism evidence="2 3">
    <name type="scientific">Thermophagus xiamenensis</name>
    <dbReference type="NCBI Taxonomy" id="385682"/>
    <lineage>
        <taxon>Bacteria</taxon>
        <taxon>Pseudomonadati</taxon>
        <taxon>Bacteroidota</taxon>
        <taxon>Bacteroidia</taxon>
        <taxon>Marinilabiliales</taxon>
        <taxon>Marinilabiliaceae</taxon>
        <taxon>Thermophagus</taxon>
    </lineage>
</organism>
<name>A0A1I2FTL6_9BACT</name>
<dbReference type="InterPro" id="IPR028098">
    <property type="entry name" value="Glyco_trans_4-like_N"/>
</dbReference>
<evidence type="ECO:0000313" key="2">
    <source>
        <dbReference type="EMBL" id="SFF08772.1"/>
    </source>
</evidence>
<feature type="domain" description="Glycosyltransferase subfamily 4-like N-terminal" evidence="1">
    <location>
        <begin position="17"/>
        <end position="196"/>
    </location>
</feature>
<dbReference type="STRING" id="385682.SAMN05444380_1366"/>
<dbReference type="PANTHER" id="PTHR45947">
    <property type="entry name" value="SULFOQUINOVOSYL TRANSFERASE SQD2"/>
    <property type="match status" value="1"/>
</dbReference>
<dbReference type="SUPFAM" id="SSF53756">
    <property type="entry name" value="UDP-Glycosyltransferase/glycogen phosphorylase"/>
    <property type="match status" value="1"/>
</dbReference>
<dbReference type="Proteomes" id="UP000181976">
    <property type="component" value="Unassembled WGS sequence"/>
</dbReference>
<reference evidence="2 3" key="1">
    <citation type="submission" date="2016-10" db="EMBL/GenBank/DDBJ databases">
        <authorList>
            <person name="de Groot N.N."/>
        </authorList>
    </citation>
    <scope>NUCLEOTIDE SEQUENCE [LARGE SCALE GENOMIC DNA]</scope>
    <source>
        <strain evidence="2 3">DSM 19012</strain>
    </source>
</reference>
<dbReference type="GO" id="GO:0016757">
    <property type="term" value="F:glycosyltransferase activity"/>
    <property type="evidence" value="ECO:0007669"/>
    <property type="project" value="TreeGrafter"/>
</dbReference>